<dbReference type="GO" id="GO:0005768">
    <property type="term" value="C:endosome"/>
    <property type="evidence" value="ECO:0007669"/>
    <property type="project" value="TreeGrafter"/>
</dbReference>
<keyword evidence="5" id="KW-1185">Reference proteome</keyword>
<dbReference type="PROSITE" id="PS51376">
    <property type="entry name" value="DBB"/>
    <property type="match status" value="1"/>
</dbReference>
<dbReference type="Gene3D" id="3.30.1520.10">
    <property type="entry name" value="Phox-like domain"/>
    <property type="match status" value="1"/>
</dbReference>
<dbReference type="InterPro" id="IPR017893">
    <property type="entry name" value="DBB_domain"/>
</dbReference>
<organism evidence="4 5">
    <name type="scientific">Pseudocohnilembus persalinus</name>
    <name type="common">Ciliate</name>
    <dbReference type="NCBI Taxonomy" id="266149"/>
    <lineage>
        <taxon>Eukaryota</taxon>
        <taxon>Sar</taxon>
        <taxon>Alveolata</taxon>
        <taxon>Ciliophora</taxon>
        <taxon>Intramacronucleata</taxon>
        <taxon>Oligohymenophorea</taxon>
        <taxon>Scuticociliatia</taxon>
        <taxon>Philasterida</taxon>
        <taxon>Pseudocohnilembidae</taxon>
        <taxon>Pseudocohnilembus</taxon>
    </lineage>
</organism>
<dbReference type="InterPro" id="IPR036871">
    <property type="entry name" value="PX_dom_sf"/>
</dbReference>
<feature type="domain" description="DBB" evidence="3">
    <location>
        <begin position="261"/>
        <end position="402"/>
    </location>
</feature>
<feature type="domain" description="PX" evidence="2">
    <location>
        <begin position="189"/>
        <end position="299"/>
    </location>
</feature>
<dbReference type="PANTHER" id="PTHR10555:SF170">
    <property type="entry name" value="FI18122P1"/>
    <property type="match status" value="1"/>
</dbReference>
<evidence type="ECO:0000259" key="3">
    <source>
        <dbReference type="PROSITE" id="PS51376"/>
    </source>
</evidence>
<dbReference type="SUPFAM" id="SSF64268">
    <property type="entry name" value="PX domain"/>
    <property type="match status" value="1"/>
</dbReference>
<feature type="region of interest" description="Disordered" evidence="1">
    <location>
        <begin position="61"/>
        <end position="150"/>
    </location>
</feature>
<dbReference type="InParanoid" id="A0A0V0QW30"/>
<evidence type="ECO:0000313" key="5">
    <source>
        <dbReference type="Proteomes" id="UP000054937"/>
    </source>
</evidence>
<dbReference type="PROSITE" id="PS50195">
    <property type="entry name" value="PX"/>
    <property type="match status" value="1"/>
</dbReference>
<dbReference type="EMBL" id="LDAU01000094">
    <property type="protein sequence ID" value="KRX06627.1"/>
    <property type="molecule type" value="Genomic_DNA"/>
</dbReference>
<evidence type="ECO:0000313" key="4">
    <source>
        <dbReference type="EMBL" id="KRX06627.1"/>
    </source>
</evidence>
<evidence type="ECO:0000256" key="1">
    <source>
        <dbReference type="SAM" id="MobiDB-lite"/>
    </source>
</evidence>
<feature type="compositionally biased region" description="Polar residues" evidence="1">
    <location>
        <begin position="122"/>
        <end position="150"/>
    </location>
</feature>
<dbReference type="Pfam" id="PF00787">
    <property type="entry name" value="PX"/>
    <property type="match status" value="1"/>
</dbReference>
<gene>
    <name evidence="4" type="ORF">PPERSA_13106</name>
</gene>
<dbReference type="FunCoup" id="A0A0V0QW30">
    <property type="interactions" value="4"/>
</dbReference>
<sequence length="634" mass="74668">MSSRSDKQQYLRENILEAGYDGSDFQTFCEKQNPQAADDIDLWDFENLKECVRLFIEEEKREEENYRQMKQSRIEENYLDPTDTLEKNDQYNQNQKIQDQNQSQSQNTDDDDDLLTSKDNSQSGSNLQDRMINQPNMSDQQNSNDYINGNSHFSLGQLKNASINTIKNCKTIEKSKIQEYLEANPETQINVIISEYSLKTEGITNSNYAVFTVETSPLEWKVERRYNDFLWLRQTLQKLYPGHIIPPISAKKATRNLKNYYLEKRQSCLQQFLQYVMAEPFLSKTVCLSDFLSIQEKGLLKRRVQVYNKKSTPVKVQDFETSTGKVEILVDKSIDQYAEAYKTLQKDIDVQYKKVKQNSKLLFCQLQSSYDNMIEIGESLGLMADATKKFNQNTPYGKLDFMDNLYVELNNFQISWGQSFLSQTEIIKKHYHDFFRYHTKLNDVGKDFIRHRNQFKHLYDDSLNKLKNKKEKLFDTQQIEKWLLPPEKKKQTEIDSLLQNRPEAYKQMLPKETSQVNDMGEAYGAINKFFYEQTQKIQMQKYSHYANNFLALTQKMAQNISQQHFQMADLMTLLSTQFKFKVTSLNSQILNFDQIQKHQETLNGQNIQDILQQSQNSIKNKNQKKEKNTSNIQQ</sequence>
<comment type="caution">
    <text evidence="4">The sequence shown here is derived from an EMBL/GenBank/DDBJ whole genome shotgun (WGS) entry which is preliminary data.</text>
</comment>
<dbReference type="SMART" id="SM00312">
    <property type="entry name" value="PX"/>
    <property type="match status" value="1"/>
</dbReference>
<dbReference type="PANTHER" id="PTHR10555">
    <property type="entry name" value="SORTING NEXIN"/>
    <property type="match status" value="1"/>
</dbReference>
<dbReference type="GO" id="GO:0035091">
    <property type="term" value="F:phosphatidylinositol binding"/>
    <property type="evidence" value="ECO:0007669"/>
    <property type="project" value="InterPro"/>
</dbReference>
<dbReference type="OMA" id="IREMYAF"/>
<dbReference type="InterPro" id="IPR001683">
    <property type="entry name" value="PX_dom"/>
</dbReference>
<name>A0A0V0QW30_PSEPJ</name>
<dbReference type="CDD" id="cd06093">
    <property type="entry name" value="PX_domain"/>
    <property type="match status" value="1"/>
</dbReference>
<evidence type="ECO:0000259" key="2">
    <source>
        <dbReference type="PROSITE" id="PS50195"/>
    </source>
</evidence>
<protein>
    <submittedName>
        <fullName evidence="4">Phox homologous domain</fullName>
    </submittedName>
</protein>
<dbReference type="OrthoDB" id="422186at2759"/>
<dbReference type="AlphaFoldDB" id="A0A0V0QW30"/>
<feature type="compositionally biased region" description="Basic and acidic residues" evidence="1">
    <location>
        <begin position="61"/>
        <end position="76"/>
    </location>
</feature>
<proteinExistence type="predicted"/>
<dbReference type="Proteomes" id="UP000054937">
    <property type="component" value="Unassembled WGS sequence"/>
</dbReference>
<accession>A0A0V0QW30</accession>
<reference evidence="4 5" key="1">
    <citation type="journal article" date="2015" name="Sci. Rep.">
        <title>Genome of the facultative scuticociliatosis pathogen Pseudocohnilembus persalinus provides insight into its virulence through horizontal gene transfer.</title>
        <authorList>
            <person name="Xiong J."/>
            <person name="Wang G."/>
            <person name="Cheng J."/>
            <person name="Tian M."/>
            <person name="Pan X."/>
            <person name="Warren A."/>
            <person name="Jiang C."/>
            <person name="Yuan D."/>
            <person name="Miao W."/>
        </authorList>
    </citation>
    <scope>NUCLEOTIDE SEQUENCE [LARGE SCALE GENOMIC DNA]</scope>
    <source>
        <strain evidence="4">36N120E</strain>
    </source>
</reference>
<feature type="compositionally biased region" description="Low complexity" evidence="1">
    <location>
        <begin position="90"/>
        <end position="107"/>
    </location>
</feature>